<evidence type="ECO:0000256" key="1">
    <source>
        <dbReference type="SAM" id="MobiDB-lite"/>
    </source>
</evidence>
<dbReference type="Proteomes" id="UP000299102">
    <property type="component" value="Unassembled WGS sequence"/>
</dbReference>
<dbReference type="AlphaFoldDB" id="A0A4C1SND8"/>
<name>A0A4C1SND8_EUMVA</name>
<reference evidence="2 3" key="1">
    <citation type="journal article" date="2019" name="Commun. Biol.">
        <title>The bagworm genome reveals a unique fibroin gene that provides high tensile strength.</title>
        <authorList>
            <person name="Kono N."/>
            <person name="Nakamura H."/>
            <person name="Ohtoshi R."/>
            <person name="Tomita M."/>
            <person name="Numata K."/>
            <person name="Arakawa K."/>
        </authorList>
    </citation>
    <scope>NUCLEOTIDE SEQUENCE [LARGE SCALE GENOMIC DNA]</scope>
</reference>
<feature type="compositionally biased region" description="Polar residues" evidence="1">
    <location>
        <begin position="87"/>
        <end position="98"/>
    </location>
</feature>
<gene>
    <name evidence="2" type="ORF">EVAR_101843_1</name>
</gene>
<accession>A0A4C1SND8</accession>
<sequence length="148" mass="15714">MTSVITLIKNSSQTAPKNLTCDASFTPELDEPGPWGLVHAVSPVPKPATKDRRICGEKGTLKLALTPSLSHIARHIEWVNRREERTCGNNTKKTTVVNPSDPLAPPSLPRALAMLSPRTVTTPSPPAVHTPAFASAAQLPIAAGTAKK</sequence>
<dbReference type="EMBL" id="BGZK01000010">
    <property type="protein sequence ID" value="GBP03505.1"/>
    <property type="molecule type" value="Genomic_DNA"/>
</dbReference>
<evidence type="ECO:0000313" key="3">
    <source>
        <dbReference type="Proteomes" id="UP000299102"/>
    </source>
</evidence>
<proteinExistence type="predicted"/>
<feature type="region of interest" description="Disordered" evidence="1">
    <location>
        <begin position="86"/>
        <end position="108"/>
    </location>
</feature>
<keyword evidence="3" id="KW-1185">Reference proteome</keyword>
<protein>
    <submittedName>
        <fullName evidence="2">Uncharacterized protein</fullName>
    </submittedName>
</protein>
<comment type="caution">
    <text evidence="2">The sequence shown here is derived from an EMBL/GenBank/DDBJ whole genome shotgun (WGS) entry which is preliminary data.</text>
</comment>
<evidence type="ECO:0000313" key="2">
    <source>
        <dbReference type="EMBL" id="GBP03505.1"/>
    </source>
</evidence>
<organism evidence="2 3">
    <name type="scientific">Eumeta variegata</name>
    <name type="common">Bagworm moth</name>
    <name type="synonym">Eumeta japonica</name>
    <dbReference type="NCBI Taxonomy" id="151549"/>
    <lineage>
        <taxon>Eukaryota</taxon>
        <taxon>Metazoa</taxon>
        <taxon>Ecdysozoa</taxon>
        <taxon>Arthropoda</taxon>
        <taxon>Hexapoda</taxon>
        <taxon>Insecta</taxon>
        <taxon>Pterygota</taxon>
        <taxon>Neoptera</taxon>
        <taxon>Endopterygota</taxon>
        <taxon>Lepidoptera</taxon>
        <taxon>Glossata</taxon>
        <taxon>Ditrysia</taxon>
        <taxon>Tineoidea</taxon>
        <taxon>Psychidae</taxon>
        <taxon>Oiketicinae</taxon>
        <taxon>Eumeta</taxon>
    </lineage>
</organism>